<gene>
    <name evidence="7" type="ORF">MAR_006379</name>
</gene>
<dbReference type="PANTHER" id="PTHR22829:SF5">
    <property type="entry name" value="INTEGRAL MEMBRANE PROTEIN GPR155"/>
    <property type="match status" value="1"/>
</dbReference>
<reference evidence="7" key="1">
    <citation type="submission" date="2022-11" db="EMBL/GenBank/DDBJ databases">
        <title>Centuries of genome instability and evolution in soft-shell clam transmissible cancer (bioRxiv).</title>
        <authorList>
            <person name="Hart S.F.M."/>
            <person name="Yonemitsu M.A."/>
            <person name="Giersch R.M."/>
            <person name="Beal B.F."/>
            <person name="Arriagada G."/>
            <person name="Davis B.W."/>
            <person name="Ostrander E.A."/>
            <person name="Goff S.P."/>
            <person name="Metzger M.J."/>
        </authorList>
    </citation>
    <scope>NUCLEOTIDE SEQUENCE</scope>
    <source>
        <strain evidence="7">MELC-2E11</strain>
        <tissue evidence="7">Siphon/mantle</tissue>
    </source>
</reference>
<feature type="transmembrane region" description="Helical" evidence="5">
    <location>
        <begin position="100"/>
        <end position="125"/>
    </location>
</feature>
<dbReference type="PROSITE" id="PS50186">
    <property type="entry name" value="DEP"/>
    <property type="match status" value="1"/>
</dbReference>
<dbReference type="Gene3D" id="1.10.10.10">
    <property type="entry name" value="Winged helix-like DNA-binding domain superfamily/Winged helix DNA-binding domain"/>
    <property type="match status" value="1"/>
</dbReference>
<feature type="transmembrane region" description="Helical" evidence="5">
    <location>
        <begin position="309"/>
        <end position="335"/>
    </location>
</feature>
<organism evidence="7 8">
    <name type="scientific">Mya arenaria</name>
    <name type="common">Soft-shell clam</name>
    <dbReference type="NCBI Taxonomy" id="6604"/>
    <lineage>
        <taxon>Eukaryota</taxon>
        <taxon>Metazoa</taxon>
        <taxon>Spiralia</taxon>
        <taxon>Lophotrochozoa</taxon>
        <taxon>Mollusca</taxon>
        <taxon>Bivalvia</taxon>
        <taxon>Autobranchia</taxon>
        <taxon>Heteroconchia</taxon>
        <taxon>Euheterodonta</taxon>
        <taxon>Imparidentia</taxon>
        <taxon>Neoheterodontei</taxon>
        <taxon>Myida</taxon>
        <taxon>Myoidea</taxon>
        <taxon>Myidae</taxon>
        <taxon>Mya</taxon>
    </lineage>
</organism>
<evidence type="ECO:0000256" key="3">
    <source>
        <dbReference type="ARBA" id="ARBA00022989"/>
    </source>
</evidence>
<name>A0ABY7DAE4_MYAAR</name>
<feature type="transmembrane region" description="Helical" evidence="5">
    <location>
        <begin position="396"/>
        <end position="417"/>
    </location>
</feature>
<dbReference type="InterPro" id="IPR036388">
    <property type="entry name" value="WH-like_DNA-bd_sf"/>
</dbReference>
<dbReference type="SMART" id="SM00049">
    <property type="entry name" value="DEP"/>
    <property type="match status" value="1"/>
</dbReference>
<dbReference type="EMBL" id="CP111012">
    <property type="protein sequence ID" value="WAQ93908.1"/>
    <property type="molecule type" value="Genomic_DNA"/>
</dbReference>
<comment type="subcellular location">
    <subcellularLocation>
        <location evidence="1">Membrane</location>
        <topology evidence="1">Multi-pass membrane protein</topology>
    </subcellularLocation>
</comment>
<dbReference type="InterPro" id="IPR000591">
    <property type="entry name" value="DEP_dom"/>
</dbReference>
<keyword evidence="3 5" id="KW-1133">Transmembrane helix</keyword>
<evidence type="ECO:0000256" key="1">
    <source>
        <dbReference type="ARBA" id="ARBA00004141"/>
    </source>
</evidence>
<dbReference type="InterPro" id="IPR036390">
    <property type="entry name" value="WH_DNA-bd_sf"/>
</dbReference>
<feature type="transmembrane region" description="Helical" evidence="5">
    <location>
        <begin position="355"/>
        <end position="384"/>
    </location>
</feature>
<evidence type="ECO:0000313" key="8">
    <source>
        <dbReference type="Proteomes" id="UP001164746"/>
    </source>
</evidence>
<proteinExistence type="predicted"/>
<accession>A0ABY7DAE4</accession>
<dbReference type="InterPro" id="IPR004776">
    <property type="entry name" value="Mem_transp_PIN-like"/>
</dbReference>
<evidence type="ECO:0000256" key="2">
    <source>
        <dbReference type="ARBA" id="ARBA00022692"/>
    </source>
</evidence>
<dbReference type="Pfam" id="PF03547">
    <property type="entry name" value="Mem_trans"/>
    <property type="match status" value="2"/>
</dbReference>
<evidence type="ECO:0000256" key="5">
    <source>
        <dbReference type="SAM" id="Phobius"/>
    </source>
</evidence>
<keyword evidence="2 5" id="KW-0812">Transmembrane</keyword>
<feature type="domain" description="DEP" evidence="6">
    <location>
        <begin position="520"/>
        <end position="578"/>
    </location>
</feature>
<protein>
    <submittedName>
        <fullName evidence="7">GP155-like protein</fullName>
    </submittedName>
</protein>
<feature type="transmembrane region" description="Helical" evidence="5">
    <location>
        <begin position="277"/>
        <end position="297"/>
    </location>
</feature>
<dbReference type="PANTHER" id="PTHR22829">
    <property type="entry name" value="DEP DOMAIN PROTEIN"/>
    <property type="match status" value="1"/>
</dbReference>
<feature type="transmembrane region" description="Helical" evidence="5">
    <location>
        <begin position="146"/>
        <end position="169"/>
    </location>
</feature>
<feature type="transmembrane region" description="Helical" evidence="5">
    <location>
        <begin position="235"/>
        <end position="257"/>
    </location>
</feature>
<keyword evidence="4 5" id="KW-0472">Membrane</keyword>
<feature type="transmembrane region" description="Helical" evidence="5">
    <location>
        <begin position="43"/>
        <end position="61"/>
    </location>
</feature>
<keyword evidence="8" id="KW-1185">Reference proteome</keyword>
<evidence type="ECO:0000256" key="4">
    <source>
        <dbReference type="ARBA" id="ARBA00023136"/>
    </source>
</evidence>
<dbReference type="SUPFAM" id="SSF46785">
    <property type="entry name" value="Winged helix' DNA-binding domain"/>
    <property type="match status" value="1"/>
</dbReference>
<dbReference type="Proteomes" id="UP001164746">
    <property type="component" value="Chromosome 1"/>
</dbReference>
<dbReference type="InterPro" id="IPR051832">
    <property type="entry name" value="mTOR-Rac_regulators"/>
</dbReference>
<sequence length="578" mass="63974">MAASGILATNLTEIGNLSTSNIMSNLTRNTTTHEPAALSIDNLYPAIFQCFAIIMAGYIAGRANLITEIQGKGIGTFVGKFCLPALLFRSMVVLDFSQVNWYFLLGIAISKTAVFIAVAGLTLLIKRPVHLGYAVKALYEDTHPEYLQYIYLVAPISLIFLNPIGFVLLEIHRRRHDTTRRASMALTHSSQLLPAPTNTCHLALHVAKNVLSNAFSASALFYLGLNLVGKVSGQLGLGLVVPLLLIMAKTLLMPLITWQVVGALELHGPSTNDSRSLSMYAFLYGTFPTAPSVFIYASHFSVAQDIIATGMVVCTFLSAPLMFVSAKMMTVVVSSEMDYKTLLLDTSFDLSVVSLVFNFVMLLIGVFSTRCFAAVLSIVLYLLHCRSLCFVLRNKGWMYIFALGFPMVGTGMLLIFGDHHLNNEIDPSFHYGTDQSHQAPEGLGLLVQASFCVMEMEADIGPAPTVRMTVKLNYMNNQVQESGDAVGVKVKRQPLSDEYQTDRFIILLLSLQVSIYRFRTYNKVFCGTSLCDWLQEVGLVHTRGEAVSYGRTLLRGRVICHVTEEHDFHDMPNYFNFR</sequence>
<evidence type="ECO:0000259" key="6">
    <source>
        <dbReference type="PROSITE" id="PS50186"/>
    </source>
</evidence>
<evidence type="ECO:0000313" key="7">
    <source>
        <dbReference type="EMBL" id="WAQ93908.1"/>
    </source>
</evidence>
<dbReference type="Pfam" id="PF00610">
    <property type="entry name" value="DEP"/>
    <property type="match status" value="1"/>
</dbReference>